<protein>
    <submittedName>
        <fullName evidence="2">Uncharacterized protein</fullName>
    </submittedName>
</protein>
<comment type="caution">
    <text evidence="2">The sequence shown here is derived from an EMBL/GenBank/DDBJ whole genome shotgun (WGS) entry which is preliminary data.</text>
</comment>
<sequence>MDASKDLEANLSDFSIIVKSLAHNNKKFADEDLAVILLNSLTQAIVIDALRSKELEVRNESKSGVKEESMYVRGRSEKKDQNHSQNKKNRDKSKGMSKSRD</sequence>
<dbReference type="AlphaFoldDB" id="A0ABD1SBL4"/>
<name>A0ABD1SBL4_9LAMI</name>
<dbReference type="Proteomes" id="UP001604336">
    <property type="component" value="Unassembled WGS sequence"/>
</dbReference>
<reference evidence="3" key="1">
    <citation type="submission" date="2024-07" db="EMBL/GenBank/DDBJ databases">
        <title>Two chromosome-level genome assemblies of Korean endemic species Abeliophyllum distichum and Forsythia ovata (Oleaceae).</title>
        <authorList>
            <person name="Jang H."/>
        </authorList>
    </citation>
    <scope>NUCLEOTIDE SEQUENCE [LARGE SCALE GENOMIC DNA]</scope>
</reference>
<feature type="region of interest" description="Disordered" evidence="1">
    <location>
        <begin position="56"/>
        <end position="101"/>
    </location>
</feature>
<accession>A0ABD1SBL4</accession>
<evidence type="ECO:0000313" key="2">
    <source>
        <dbReference type="EMBL" id="KAL2498056.1"/>
    </source>
</evidence>
<feature type="compositionally biased region" description="Basic and acidic residues" evidence="1">
    <location>
        <begin position="92"/>
        <end position="101"/>
    </location>
</feature>
<evidence type="ECO:0000313" key="3">
    <source>
        <dbReference type="Proteomes" id="UP001604336"/>
    </source>
</evidence>
<dbReference type="EMBL" id="JBFOLK010000007">
    <property type="protein sequence ID" value="KAL2498056.1"/>
    <property type="molecule type" value="Genomic_DNA"/>
</dbReference>
<feature type="compositionally biased region" description="Basic and acidic residues" evidence="1">
    <location>
        <begin position="56"/>
        <end position="82"/>
    </location>
</feature>
<organism evidence="2 3">
    <name type="scientific">Abeliophyllum distichum</name>
    <dbReference type="NCBI Taxonomy" id="126358"/>
    <lineage>
        <taxon>Eukaryota</taxon>
        <taxon>Viridiplantae</taxon>
        <taxon>Streptophyta</taxon>
        <taxon>Embryophyta</taxon>
        <taxon>Tracheophyta</taxon>
        <taxon>Spermatophyta</taxon>
        <taxon>Magnoliopsida</taxon>
        <taxon>eudicotyledons</taxon>
        <taxon>Gunneridae</taxon>
        <taxon>Pentapetalae</taxon>
        <taxon>asterids</taxon>
        <taxon>lamiids</taxon>
        <taxon>Lamiales</taxon>
        <taxon>Oleaceae</taxon>
        <taxon>Forsythieae</taxon>
        <taxon>Abeliophyllum</taxon>
    </lineage>
</organism>
<proteinExistence type="predicted"/>
<keyword evidence="3" id="KW-1185">Reference proteome</keyword>
<gene>
    <name evidence="2" type="ORF">Adt_23606</name>
</gene>
<evidence type="ECO:0000256" key="1">
    <source>
        <dbReference type="SAM" id="MobiDB-lite"/>
    </source>
</evidence>